<reference evidence="2" key="1">
    <citation type="submission" date="2021-02" db="EMBL/GenBank/DDBJ databases">
        <authorList>
            <person name="Nowell W R."/>
        </authorList>
    </citation>
    <scope>NUCLEOTIDE SEQUENCE</scope>
    <source>
        <strain evidence="2">Ploen Becks lab</strain>
    </source>
</reference>
<proteinExistence type="predicted"/>
<sequence>MDSYNDSEPIDFIRIEPIKNLKSSKISKSSAIFHPAKNSRWKKNRPLIICLLPGIFMLCIIIVLALIPVYLSKSEDSLDADFELLKNSDSVLPVIDSNQISVAPTTEKPRKTTRIETLEIMTFPATHALPTLAPIQPNQAQLLPDLQILEPVKPEHFTLKKSKSNSLSLGFSENDMLSDNLFGFNQAKKNRLKRPKNLKKNLSFK</sequence>
<keyword evidence="3" id="KW-1185">Reference proteome</keyword>
<evidence type="ECO:0000256" key="1">
    <source>
        <dbReference type="SAM" id="Phobius"/>
    </source>
</evidence>
<keyword evidence="1" id="KW-0472">Membrane</keyword>
<name>A0A813QQB0_9BILA</name>
<dbReference type="AlphaFoldDB" id="A0A813QQB0"/>
<comment type="caution">
    <text evidence="2">The sequence shown here is derived from an EMBL/GenBank/DDBJ whole genome shotgun (WGS) entry which is preliminary data.</text>
</comment>
<protein>
    <submittedName>
        <fullName evidence="2">Uncharacterized protein</fullName>
    </submittedName>
</protein>
<accession>A0A813QQB0</accession>
<dbReference type="Proteomes" id="UP000663879">
    <property type="component" value="Unassembled WGS sequence"/>
</dbReference>
<evidence type="ECO:0000313" key="2">
    <source>
        <dbReference type="EMBL" id="CAF0770217.1"/>
    </source>
</evidence>
<evidence type="ECO:0000313" key="3">
    <source>
        <dbReference type="Proteomes" id="UP000663879"/>
    </source>
</evidence>
<keyword evidence="1" id="KW-1133">Transmembrane helix</keyword>
<dbReference type="OrthoDB" id="10619744at2759"/>
<organism evidence="2 3">
    <name type="scientific">Brachionus calyciflorus</name>
    <dbReference type="NCBI Taxonomy" id="104777"/>
    <lineage>
        <taxon>Eukaryota</taxon>
        <taxon>Metazoa</taxon>
        <taxon>Spiralia</taxon>
        <taxon>Gnathifera</taxon>
        <taxon>Rotifera</taxon>
        <taxon>Eurotatoria</taxon>
        <taxon>Monogononta</taxon>
        <taxon>Pseudotrocha</taxon>
        <taxon>Ploima</taxon>
        <taxon>Brachionidae</taxon>
        <taxon>Brachionus</taxon>
    </lineage>
</organism>
<feature type="transmembrane region" description="Helical" evidence="1">
    <location>
        <begin position="47"/>
        <end position="71"/>
    </location>
</feature>
<gene>
    <name evidence="2" type="ORF">OXX778_LOCUS4910</name>
</gene>
<dbReference type="EMBL" id="CAJNOC010000510">
    <property type="protein sequence ID" value="CAF0770217.1"/>
    <property type="molecule type" value="Genomic_DNA"/>
</dbReference>
<keyword evidence="1" id="KW-0812">Transmembrane</keyword>